<feature type="domain" description="LTD" evidence="3">
    <location>
        <begin position="1111"/>
        <end position="1237"/>
    </location>
</feature>
<evidence type="ECO:0000313" key="5">
    <source>
        <dbReference type="Proteomes" id="UP000480178"/>
    </source>
</evidence>
<dbReference type="RefSeq" id="WP_162442937.1">
    <property type="nucleotide sequence ID" value="NZ_CP048222.1"/>
</dbReference>
<dbReference type="PROSITE" id="PS51841">
    <property type="entry name" value="LTD"/>
    <property type="match status" value="3"/>
</dbReference>
<dbReference type="InterPro" id="IPR036415">
    <property type="entry name" value="Lamin_tail_dom_sf"/>
</dbReference>
<feature type="domain" description="LTD" evidence="3">
    <location>
        <begin position="579"/>
        <end position="701"/>
    </location>
</feature>
<dbReference type="Gene3D" id="2.60.120.560">
    <property type="entry name" value="Exo-inulinase, domain 1"/>
    <property type="match status" value="1"/>
</dbReference>
<dbReference type="Gene3D" id="2.60.40.1260">
    <property type="entry name" value="Lamin Tail domain"/>
    <property type="match status" value="2"/>
</dbReference>
<evidence type="ECO:0000256" key="1">
    <source>
        <dbReference type="ARBA" id="ARBA00022729"/>
    </source>
</evidence>
<evidence type="ECO:0000313" key="4">
    <source>
        <dbReference type="EMBL" id="QHT66885.1"/>
    </source>
</evidence>
<keyword evidence="5" id="KW-1185">Reference proteome</keyword>
<accession>A0A6C0GG82</accession>
<protein>
    <recommendedName>
        <fullName evidence="3">LTD domain-containing protein</fullName>
    </recommendedName>
</protein>
<feature type="chain" id="PRO_5025366208" description="LTD domain-containing protein" evidence="2">
    <location>
        <begin position="21"/>
        <end position="1397"/>
    </location>
</feature>
<dbReference type="InterPro" id="IPR025965">
    <property type="entry name" value="FlgD/Vpr_Ig-like"/>
</dbReference>
<dbReference type="InterPro" id="IPR001322">
    <property type="entry name" value="Lamin_tail_dom"/>
</dbReference>
<reference evidence="4 5" key="1">
    <citation type="submission" date="2020-01" db="EMBL/GenBank/DDBJ databases">
        <authorList>
            <person name="Kim M.K."/>
        </authorList>
    </citation>
    <scope>NUCLEOTIDE SEQUENCE [LARGE SCALE GENOMIC DNA]</scope>
    <source>
        <strain evidence="4 5">172606-1</strain>
    </source>
</reference>
<dbReference type="InterPro" id="IPR014755">
    <property type="entry name" value="Cu-Rt/internalin_Ig-like"/>
</dbReference>
<proteinExistence type="predicted"/>
<dbReference type="Proteomes" id="UP000480178">
    <property type="component" value="Chromosome"/>
</dbReference>
<feature type="signal peptide" evidence="2">
    <location>
        <begin position="1"/>
        <end position="20"/>
    </location>
</feature>
<evidence type="ECO:0000259" key="3">
    <source>
        <dbReference type="PROSITE" id="PS51841"/>
    </source>
</evidence>
<gene>
    <name evidence="4" type="ORF">GXP67_09560</name>
</gene>
<keyword evidence="1 2" id="KW-0732">Signal</keyword>
<dbReference type="KEGG" id="rhoz:GXP67_09560"/>
<name>A0A6C0GG82_9BACT</name>
<feature type="domain" description="LTD" evidence="3">
    <location>
        <begin position="322"/>
        <end position="437"/>
    </location>
</feature>
<dbReference type="Gene3D" id="2.60.40.1220">
    <property type="match status" value="4"/>
</dbReference>
<dbReference type="Pfam" id="PF00932">
    <property type="entry name" value="LTD"/>
    <property type="match status" value="4"/>
</dbReference>
<dbReference type="SUPFAM" id="SSF74853">
    <property type="entry name" value="Lamin A/C globular tail domain"/>
    <property type="match status" value="3"/>
</dbReference>
<dbReference type="Gene3D" id="2.60.40.4070">
    <property type="match status" value="1"/>
</dbReference>
<organism evidence="4 5">
    <name type="scientific">Rhodocytophaga rosea</name>
    <dbReference type="NCBI Taxonomy" id="2704465"/>
    <lineage>
        <taxon>Bacteria</taxon>
        <taxon>Pseudomonadati</taxon>
        <taxon>Bacteroidota</taxon>
        <taxon>Cytophagia</taxon>
        <taxon>Cytophagales</taxon>
        <taxon>Rhodocytophagaceae</taxon>
        <taxon>Rhodocytophaga</taxon>
    </lineage>
</organism>
<evidence type="ECO:0000256" key="2">
    <source>
        <dbReference type="SAM" id="SignalP"/>
    </source>
</evidence>
<dbReference type="Pfam" id="PF13860">
    <property type="entry name" value="FlgD_ig"/>
    <property type="match status" value="1"/>
</dbReference>
<sequence>MKTGYLLTIFCLFSSLFSFGQLQDDFTDGSFSDNPAWNGDLGSWTVISGQLRSNSSVASSSFYLSTPSELVAGTQWEFYVKLSFNTSGTNYLDVYLTSESENLKTTPNGYFVRIGGAKDEISLYKKVAGVSTLLINGTDGITNTSSNSLKIKVTCNASYEWKLERDASGTGASYTSEGTLTDASLPSSHYFGIVVQQSTSSFFNKHFFDNFQIIPIDVTPPTLKAVQVLSANTLELTFSETLTQSSAENVTNYTISPAIGNPATAKLTNGINPTDATKVVLTFATDLVSKQPYEISVISVEDASQNAIIVPEKGTFTYVAPFVPQFRDIVMNEIFADPSPPVDLPEAEFVELYNTTDQTINLSGYIFTDGSSTATFGNITLASYSYLIICNTNNAALFTPITTTIGLSNFPSLNNSGETLTLKNPSGKVIDKVTYALSWYQDAVKDDGGWTLEQINPKTACNNAQNWTASADETGGTPGKQNSVFNQAPDLLSPALLSTQLNGNTVLELHFSETMDSVLLKDIQHYTVNKGLSVISARALSPDYSTVQLTLHQTPELGEVYTISVNGLSDCPGNIINPSTMTFGIGAIPQPYELLITEILADESPKIGLPEAEFIELYNPTNKLLSLENLTFSDGNGAVKLSAGIIAPHEYIILCASVAVAQYKSYGQAISVSGFSLNNSGEPLKLMNAQGVIIHAVSYSSDWYTDSQKSGGGWSLEMINPSATCPDKSNWTASTDESGGTPGKQNSVYSLKPDIAAPVLQSVQINGDAELQLNFSKTMDSVLLKNTQFYSIDQGLTVTAANVIAPDYSTVQLSLSQMVEPGKVYWLTINGLQDCPGNKLVRVTMPFGIGAVPQPYELLITEILADETPKVGLPEAEFIELYNPTRKLLSLDKLTFSDGNGAVKLNGGVIAAEEYIILCASSAVPVYQSYGRTLSVSGFSLNNSGELLKLTNAQGALVHMVNYTSDWYRDPVKANGGWSLEMIDIHNPCGDEGNWAASESINGGTPGKANSVQASKPDLTAPKLLQVIVKDSLHINLFFDEKLDSASAALPGIYTLQDISIQSATPVSPFLREVQLQLATPLVKKVMYTLSVKNSMDCNGNISSTLLSDAFTMPEQGDSMDIIINEVLFNPHTGGADFVEIFNRSSKYINLRNWQLADWEEDSVSNARPVAEIDFIMPPHSYLILTSNKASIRENYPKAVEENFLMMETLPTYTDEAGSVILLNNLGKITDRVDYAEDMHFSLIDDVEGISLERINPDGASNTSSNWHSAASAEGYATPGYQNSQFLATTQPVFAFNIFPKVFTPDEDGRDDFTTFNYKFDLHGNVATISIFDVQGREVKKIARNQLLATEGFYSWDGTNEQGAKVRTGAYIIHFILFDISGKKQFFKERVIVGAKF</sequence>
<dbReference type="EMBL" id="CP048222">
    <property type="protein sequence ID" value="QHT66885.1"/>
    <property type="molecule type" value="Genomic_DNA"/>
</dbReference>